<evidence type="ECO:0008006" key="3">
    <source>
        <dbReference type="Google" id="ProtNLM"/>
    </source>
</evidence>
<gene>
    <name evidence="1" type="ORF">GJ691_05310</name>
</gene>
<evidence type="ECO:0000313" key="1">
    <source>
        <dbReference type="EMBL" id="MRX63582.1"/>
    </source>
</evidence>
<sequence>MKNCQLCKINVADKKGSHIVPHFLLKRILNDLGEKGRDKEVAFILKKDVTTSHFGRAVQPEKLKEIYGEVTEDLIENNTDDAIVDNYFCTNCEKRFGTIESEYAKTLTQSTSTKSNYISEKRPFLCFLFWASIIWRLSIQEESGFKLKQKEENKLGRILNKYLKLESDQIQPDSLDSDLLNIGYKLLRAPNFSQKKGTWLHWSPTYERPYSLIIDEYLLFFYFKKNHLKGISLNFYNTEQFKKKAYFNTCFSSESIYGIEPQDYEKVTEELMKYAVHTRLDTLSRYLDEIHQLLGGKGKHMNPNLKQTIIKRITDSDKPLGHSQTRETYIEIIIRTIKEWKYT</sequence>
<protein>
    <recommendedName>
        <fullName evidence="3">DUF4238 domain-containing protein</fullName>
    </recommendedName>
</protein>
<proteinExistence type="predicted"/>
<dbReference type="OrthoDB" id="981624at2"/>
<accession>A0A6I2MKH3</accession>
<organism evidence="1 2">
    <name type="scientific">Maribacter luteus</name>
    <dbReference type="NCBI Taxonomy" id="2594478"/>
    <lineage>
        <taxon>Bacteria</taxon>
        <taxon>Pseudomonadati</taxon>
        <taxon>Bacteroidota</taxon>
        <taxon>Flavobacteriia</taxon>
        <taxon>Flavobacteriales</taxon>
        <taxon>Flavobacteriaceae</taxon>
        <taxon>Maribacter</taxon>
    </lineage>
</organism>
<evidence type="ECO:0000313" key="2">
    <source>
        <dbReference type="Proteomes" id="UP000443153"/>
    </source>
</evidence>
<name>A0A6I2MKH3_9FLAO</name>
<comment type="caution">
    <text evidence="1">The sequence shown here is derived from an EMBL/GenBank/DDBJ whole genome shotgun (WGS) entry which is preliminary data.</text>
</comment>
<reference evidence="1 2" key="1">
    <citation type="submission" date="2019-11" db="EMBL/GenBank/DDBJ databases">
        <title>Maribacter lutea sp. nov., a marine bacterium isolated from intertidal sand.</title>
        <authorList>
            <person name="Liu A."/>
        </authorList>
    </citation>
    <scope>NUCLEOTIDE SEQUENCE [LARGE SCALE GENOMIC DNA]</scope>
    <source>
        <strain evidence="1 2">RZ05</strain>
    </source>
</reference>
<dbReference type="AlphaFoldDB" id="A0A6I2MKH3"/>
<dbReference type="RefSeq" id="WP_154364524.1">
    <property type="nucleotide sequence ID" value="NZ_WKJH01000002.1"/>
</dbReference>
<dbReference type="EMBL" id="WKJH01000002">
    <property type="protein sequence ID" value="MRX63582.1"/>
    <property type="molecule type" value="Genomic_DNA"/>
</dbReference>
<keyword evidence="2" id="KW-1185">Reference proteome</keyword>
<dbReference type="Proteomes" id="UP000443153">
    <property type="component" value="Unassembled WGS sequence"/>
</dbReference>